<feature type="non-terminal residue" evidence="4">
    <location>
        <position position="1"/>
    </location>
</feature>
<feature type="repeat" description="WD" evidence="3">
    <location>
        <begin position="21"/>
        <end position="54"/>
    </location>
</feature>
<dbReference type="PROSITE" id="PS50294">
    <property type="entry name" value="WD_REPEATS_REGION"/>
    <property type="match status" value="2"/>
</dbReference>
<dbReference type="HOGENOM" id="CLU_000288_57_30_1"/>
<dbReference type="PROSITE" id="PS50082">
    <property type="entry name" value="WD_REPEATS_2"/>
    <property type="match status" value="2"/>
</dbReference>
<dbReference type="PANTHER" id="PTHR19848:SF8">
    <property type="entry name" value="F-BOX AND WD REPEAT DOMAIN CONTAINING 7"/>
    <property type="match status" value="1"/>
</dbReference>
<dbReference type="Proteomes" id="UP000053820">
    <property type="component" value="Unassembled WGS sequence"/>
</dbReference>
<sequence>SYDMTMRLWDSFTGKLVAGPLRRHNASVRALSFSPDGARFVSGAEDGTIRVWDMHDYQITGPFRGHTSSIIAVAYFPDGKHVVSALFDESIRIWDVRTGALAKELLRGHNDAIDSISISFDGKKLASGAY</sequence>
<dbReference type="Pfam" id="PF00400">
    <property type="entry name" value="WD40"/>
    <property type="match status" value="3"/>
</dbReference>
<name>A0A0C9VL27_9AGAM</name>
<dbReference type="InterPro" id="IPR019775">
    <property type="entry name" value="WD40_repeat_CS"/>
</dbReference>
<dbReference type="SMART" id="SM00320">
    <property type="entry name" value="WD40"/>
    <property type="match status" value="2"/>
</dbReference>
<evidence type="ECO:0000313" key="4">
    <source>
        <dbReference type="EMBL" id="KIJ58280.1"/>
    </source>
</evidence>
<dbReference type="EMBL" id="KN839959">
    <property type="protein sequence ID" value="KIJ58280.1"/>
    <property type="molecule type" value="Genomic_DNA"/>
</dbReference>
<feature type="repeat" description="WD" evidence="3">
    <location>
        <begin position="63"/>
        <end position="104"/>
    </location>
</feature>
<dbReference type="SUPFAM" id="SSF50978">
    <property type="entry name" value="WD40 repeat-like"/>
    <property type="match status" value="1"/>
</dbReference>
<dbReference type="InterPro" id="IPR036322">
    <property type="entry name" value="WD40_repeat_dom_sf"/>
</dbReference>
<keyword evidence="1 3" id="KW-0853">WD repeat</keyword>
<proteinExistence type="predicted"/>
<keyword evidence="5" id="KW-1185">Reference proteome</keyword>
<dbReference type="Gene3D" id="2.130.10.10">
    <property type="entry name" value="YVTN repeat-like/Quinoprotein amine dehydrogenase"/>
    <property type="match status" value="1"/>
</dbReference>
<keyword evidence="2" id="KW-0677">Repeat</keyword>
<dbReference type="PANTHER" id="PTHR19848">
    <property type="entry name" value="WD40 REPEAT PROTEIN"/>
    <property type="match status" value="1"/>
</dbReference>
<evidence type="ECO:0008006" key="6">
    <source>
        <dbReference type="Google" id="ProtNLM"/>
    </source>
</evidence>
<protein>
    <recommendedName>
        <fullName evidence="6">WD40 repeat-like protein</fullName>
    </recommendedName>
</protein>
<feature type="non-terminal residue" evidence="4">
    <location>
        <position position="130"/>
    </location>
</feature>
<organism evidence="4 5">
    <name type="scientific">Hydnomerulius pinastri MD-312</name>
    <dbReference type="NCBI Taxonomy" id="994086"/>
    <lineage>
        <taxon>Eukaryota</taxon>
        <taxon>Fungi</taxon>
        <taxon>Dikarya</taxon>
        <taxon>Basidiomycota</taxon>
        <taxon>Agaricomycotina</taxon>
        <taxon>Agaricomycetes</taxon>
        <taxon>Agaricomycetidae</taxon>
        <taxon>Boletales</taxon>
        <taxon>Boletales incertae sedis</taxon>
        <taxon>Leucogyrophana</taxon>
    </lineage>
</organism>
<evidence type="ECO:0000256" key="1">
    <source>
        <dbReference type="ARBA" id="ARBA00022574"/>
    </source>
</evidence>
<reference evidence="4 5" key="1">
    <citation type="submission" date="2014-04" db="EMBL/GenBank/DDBJ databases">
        <title>Evolutionary Origins and Diversification of the Mycorrhizal Mutualists.</title>
        <authorList>
            <consortium name="DOE Joint Genome Institute"/>
            <consortium name="Mycorrhizal Genomics Consortium"/>
            <person name="Kohler A."/>
            <person name="Kuo A."/>
            <person name="Nagy L.G."/>
            <person name="Floudas D."/>
            <person name="Copeland A."/>
            <person name="Barry K.W."/>
            <person name="Cichocki N."/>
            <person name="Veneault-Fourrey C."/>
            <person name="LaButti K."/>
            <person name="Lindquist E.A."/>
            <person name="Lipzen A."/>
            <person name="Lundell T."/>
            <person name="Morin E."/>
            <person name="Murat C."/>
            <person name="Riley R."/>
            <person name="Ohm R."/>
            <person name="Sun H."/>
            <person name="Tunlid A."/>
            <person name="Henrissat B."/>
            <person name="Grigoriev I.V."/>
            <person name="Hibbett D.S."/>
            <person name="Martin F."/>
        </authorList>
    </citation>
    <scope>NUCLEOTIDE SEQUENCE [LARGE SCALE GENOMIC DNA]</scope>
    <source>
        <strain evidence="4 5">MD-312</strain>
    </source>
</reference>
<accession>A0A0C9VL27</accession>
<evidence type="ECO:0000256" key="3">
    <source>
        <dbReference type="PROSITE-ProRule" id="PRU00221"/>
    </source>
</evidence>
<dbReference type="InterPro" id="IPR015943">
    <property type="entry name" value="WD40/YVTN_repeat-like_dom_sf"/>
</dbReference>
<dbReference type="InterPro" id="IPR001680">
    <property type="entry name" value="WD40_rpt"/>
</dbReference>
<dbReference type="OrthoDB" id="674604at2759"/>
<evidence type="ECO:0000313" key="5">
    <source>
        <dbReference type="Proteomes" id="UP000053820"/>
    </source>
</evidence>
<gene>
    <name evidence="4" type="ORF">HYDPIDRAFT_72420</name>
</gene>
<dbReference type="AlphaFoldDB" id="A0A0C9VL27"/>
<evidence type="ECO:0000256" key="2">
    <source>
        <dbReference type="ARBA" id="ARBA00022737"/>
    </source>
</evidence>
<dbReference type="PROSITE" id="PS00678">
    <property type="entry name" value="WD_REPEATS_1"/>
    <property type="match status" value="1"/>
</dbReference>